<evidence type="ECO:0000313" key="1">
    <source>
        <dbReference type="EMBL" id="QNO17868.1"/>
    </source>
</evidence>
<protein>
    <recommendedName>
        <fullName evidence="3">CD-NTase-associated protein 12/Pycsar effector protein TIR domain-containing protein</fullName>
    </recommendedName>
</protein>
<accession>A0A7G9WGQ6</accession>
<reference evidence="1 2" key="1">
    <citation type="submission" date="2020-08" db="EMBL/GenBank/DDBJ databases">
        <authorList>
            <person name="Ren C."/>
            <person name="Gu Y."/>
            <person name="Xu Y."/>
        </authorList>
    </citation>
    <scope>NUCLEOTIDE SEQUENCE [LARGE SCALE GENOMIC DNA]</scope>
    <source>
        <strain evidence="1 2">LBM18003</strain>
    </source>
</reference>
<dbReference type="Proteomes" id="UP000516046">
    <property type="component" value="Chromosome"/>
</dbReference>
<dbReference type="AlphaFoldDB" id="A0A7G9WGQ6"/>
<evidence type="ECO:0008006" key="3">
    <source>
        <dbReference type="Google" id="ProtNLM"/>
    </source>
</evidence>
<dbReference type="KEGG" id="caml:H6X83_13290"/>
<dbReference type="RefSeq" id="WP_212506932.1">
    <property type="nucleotide sequence ID" value="NZ_CP060696.1"/>
</dbReference>
<evidence type="ECO:0000313" key="2">
    <source>
        <dbReference type="Proteomes" id="UP000516046"/>
    </source>
</evidence>
<sequence length="403" mass="46642">MKAKIFLAWQSQENDIARFIKKQLSKSKKYLLQTKQLDLDIIFAPTQEESGSPDIIEKIWSQISDSDVFIGDISHIALLENEAQVSNPNVMYEAGIATALLGESRTILLVSKSSNIEKLAFDINHKRISTFDIKNNDFYKELSDWINCAMIDATNQGFIKQYLVKDILEEMKILYNNLFRLIYGTEAIEYPMNFKNITIEEITNKLKDNIYDVFQVKIDYAEIISNIEKNINSMYPSGNRFLIYNAIKLIDSLRSYQAINELNDYKQFECLGIDKNCIYNLMDCNSFRLESIKNYDELESGLYFRKDVMLLSKVSPALPHINVFKKSGISQAMLECQTKVEYNMTIALVTKYRFKQEAAVDEYAERIYSMLETMNSILDYLKLEPCNQNKEKGTTTGLIHFSN</sequence>
<proteinExistence type="predicted"/>
<organism evidence="1 2">
    <name type="scientific">Caproicibacterium amylolyticum</name>
    <dbReference type="NCBI Taxonomy" id="2766537"/>
    <lineage>
        <taxon>Bacteria</taxon>
        <taxon>Bacillati</taxon>
        <taxon>Bacillota</taxon>
        <taxon>Clostridia</taxon>
        <taxon>Eubacteriales</taxon>
        <taxon>Oscillospiraceae</taxon>
        <taxon>Caproicibacterium</taxon>
    </lineage>
</organism>
<dbReference type="EMBL" id="CP060696">
    <property type="protein sequence ID" value="QNO17868.1"/>
    <property type="molecule type" value="Genomic_DNA"/>
</dbReference>
<gene>
    <name evidence="1" type="ORF">H6X83_13290</name>
</gene>
<keyword evidence="2" id="KW-1185">Reference proteome</keyword>
<name>A0A7G9WGQ6_9FIRM</name>